<dbReference type="SUPFAM" id="SSF82671">
    <property type="entry name" value="SEA domain"/>
    <property type="match status" value="1"/>
</dbReference>
<dbReference type="AlphaFoldDB" id="A0A6S7LTS8"/>
<keyword evidence="2" id="KW-1185">Reference proteome</keyword>
<comment type="caution">
    <text evidence="1">The sequence shown here is derived from an EMBL/GenBank/DDBJ whole genome shotgun (WGS) entry which is preliminary data.</text>
</comment>
<organism evidence="1 2">
    <name type="scientific">Paramuricea clavata</name>
    <name type="common">Red gorgonian</name>
    <name type="synonym">Violescent sea-whip</name>
    <dbReference type="NCBI Taxonomy" id="317549"/>
    <lineage>
        <taxon>Eukaryota</taxon>
        <taxon>Metazoa</taxon>
        <taxon>Cnidaria</taxon>
        <taxon>Anthozoa</taxon>
        <taxon>Octocorallia</taxon>
        <taxon>Malacalcyonacea</taxon>
        <taxon>Plexauridae</taxon>
        <taxon>Paramuricea</taxon>
    </lineage>
</organism>
<protein>
    <submittedName>
        <fullName evidence="1">Uncharacterized protein</fullName>
    </submittedName>
</protein>
<gene>
    <name evidence="1" type="ORF">PACLA_8A019793</name>
</gene>
<proteinExistence type="predicted"/>
<dbReference type="EMBL" id="CACRXK020031395">
    <property type="protein sequence ID" value="CAB4043049.1"/>
    <property type="molecule type" value="Genomic_DNA"/>
</dbReference>
<accession>A0A6S7LTS8</accession>
<evidence type="ECO:0000313" key="1">
    <source>
        <dbReference type="EMBL" id="CAB4043049.1"/>
    </source>
</evidence>
<feature type="non-terminal residue" evidence="1">
    <location>
        <position position="1"/>
    </location>
</feature>
<reference evidence="1" key="1">
    <citation type="submission" date="2020-04" db="EMBL/GenBank/DDBJ databases">
        <authorList>
            <person name="Alioto T."/>
            <person name="Alioto T."/>
            <person name="Gomez Garrido J."/>
        </authorList>
    </citation>
    <scope>NUCLEOTIDE SEQUENCE</scope>
    <source>
        <strain evidence="1">A484AB</strain>
    </source>
</reference>
<sequence>ISKSLVLQINGVPWDDEFSKTGSAKYKVLKNRVTQGINALYKDNEFFQDAETTFRFVFVHLTCRFVS</sequence>
<name>A0A6S7LTS8_PARCT</name>
<dbReference type="Proteomes" id="UP001152795">
    <property type="component" value="Unassembled WGS sequence"/>
</dbReference>
<dbReference type="InterPro" id="IPR036364">
    <property type="entry name" value="SEA_dom_sf"/>
</dbReference>
<evidence type="ECO:0000313" key="2">
    <source>
        <dbReference type="Proteomes" id="UP001152795"/>
    </source>
</evidence>